<dbReference type="RefSeq" id="WP_344834661.1">
    <property type="nucleotide sequence ID" value="NZ_BAAAUV010000018.1"/>
</dbReference>
<keyword evidence="2" id="KW-1185">Reference proteome</keyword>
<gene>
    <name evidence="1" type="ORF">GCM10010468_58470</name>
</gene>
<accession>A0ABP6QHJ8</accession>
<evidence type="ECO:0000313" key="2">
    <source>
        <dbReference type="Proteomes" id="UP001501237"/>
    </source>
</evidence>
<dbReference type="EMBL" id="BAAAUV010000018">
    <property type="protein sequence ID" value="GAA3228838.1"/>
    <property type="molecule type" value="Genomic_DNA"/>
</dbReference>
<reference evidence="2" key="1">
    <citation type="journal article" date="2019" name="Int. J. Syst. Evol. Microbiol.">
        <title>The Global Catalogue of Microorganisms (GCM) 10K type strain sequencing project: providing services to taxonomists for standard genome sequencing and annotation.</title>
        <authorList>
            <consortium name="The Broad Institute Genomics Platform"/>
            <consortium name="The Broad Institute Genome Sequencing Center for Infectious Disease"/>
            <person name="Wu L."/>
            <person name="Ma J."/>
        </authorList>
    </citation>
    <scope>NUCLEOTIDE SEQUENCE [LARGE SCALE GENOMIC DNA]</scope>
    <source>
        <strain evidence="2">JCM 9377</strain>
    </source>
</reference>
<organism evidence="1 2">
    <name type="scientific">Actinocorallia longicatena</name>
    <dbReference type="NCBI Taxonomy" id="111803"/>
    <lineage>
        <taxon>Bacteria</taxon>
        <taxon>Bacillati</taxon>
        <taxon>Actinomycetota</taxon>
        <taxon>Actinomycetes</taxon>
        <taxon>Streptosporangiales</taxon>
        <taxon>Thermomonosporaceae</taxon>
        <taxon>Actinocorallia</taxon>
    </lineage>
</organism>
<comment type="caution">
    <text evidence="1">The sequence shown here is derived from an EMBL/GenBank/DDBJ whole genome shotgun (WGS) entry which is preliminary data.</text>
</comment>
<sequence>MRTLPRVIGVAVAVAAAFVLIAQGLGLVSLVPADDAKEPPPAHRLLPLTTPTALAALGPYAEGPEGIKMPDSEAVTGLTAEEVAQGYELAKKLLTVAHLDPGVLYEGETEPYARLLSAHQRDQFRKGLSSDAAATTTRDEVTAFVPGTSQKSEPIRVRGRAEPKADTVTGSDGKPYQGILLKIDFEFVYPLSTGEVIEERQGEMFVTKGGGKGAKVEVWTGQWKGVVHGATCETKDGFLHPGTPESLCTRPSA</sequence>
<protein>
    <submittedName>
        <fullName evidence="1">Uncharacterized protein</fullName>
    </submittedName>
</protein>
<dbReference type="Proteomes" id="UP001501237">
    <property type="component" value="Unassembled WGS sequence"/>
</dbReference>
<proteinExistence type="predicted"/>
<name>A0ABP6QHJ8_9ACTN</name>
<evidence type="ECO:0000313" key="1">
    <source>
        <dbReference type="EMBL" id="GAA3228838.1"/>
    </source>
</evidence>